<organism evidence="11 12">
    <name type="scientific">Phialocephala subalpina</name>
    <dbReference type="NCBI Taxonomy" id="576137"/>
    <lineage>
        <taxon>Eukaryota</taxon>
        <taxon>Fungi</taxon>
        <taxon>Dikarya</taxon>
        <taxon>Ascomycota</taxon>
        <taxon>Pezizomycotina</taxon>
        <taxon>Leotiomycetes</taxon>
        <taxon>Helotiales</taxon>
        <taxon>Mollisiaceae</taxon>
        <taxon>Phialocephala</taxon>
        <taxon>Phialocephala fortinii species complex</taxon>
    </lineage>
</organism>
<feature type="transmembrane region" description="Helical" evidence="10">
    <location>
        <begin position="102"/>
        <end position="124"/>
    </location>
</feature>
<protein>
    <submittedName>
        <fullName evidence="11">Related to aquaporin</fullName>
    </submittedName>
</protein>
<comment type="subcellular location">
    <subcellularLocation>
        <location evidence="1">Membrane</location>
        <topology evidence="1">Multi-pass membrane protein</topology>
    </subcellularLocation>
</comment>
<feature type="transmembrane region" description="Helical" evidence="10">
    <location>
        <begin position="263"/>
        <end position="280"/>
    </location>
</feature>
<reference evidence="11 12" key="1">
    <citation type="submission" date="2016-03" db="EMBL/GenBank/DDBJ databases">
        <authorList>
            <person name="Ploux O."/>
        </authorList>
    </citation>
    <scope>NUCLEOTIDE SEQUENCE [LARGE SCALE GENOMIC DNA]</scope>
    <source>
        <strain evidence="11 12">UAMH 11012</strain>
    </source>
</reference>
<evidence type="ECO:0000256" key="10">
    <source>
        <dbReference type="SAM" id="Phobius"/>
    </source>
</evidence>
<dbReference type="GO" id="GO:0015250">
    <property type="term" value="F:water channel activity"/>
    <property type="evidence" value="ECO:0007669"/>
    <property type="project" value="TreeGrafter"/>
</dbReference>
<dbReference type="OrthoDB" id="3222at2759"/>
<evidence type="ECO:0000256" key="7">
    <source>
        <dbReference type="ARBA" id="ARBA00023136"/>
    </source>
</evidence>
<keyword evidence="3 9" id="KW-0813">Transport</keyword>
<evidence type="ECO:0000256" key="3">
    <source>
        <dbReference type="ARBA" id="ARBA00022448"/>
    </source>
</evidence>
<dbReference type="GO" id="GO:0005886">
    <property type="term" value="C:plasma membrane"/>
    <property type="evidence" value="ECO:0007669"/>
    <property type="project" value="TreeGrafter"/>
</dbReference>
<accession>A0A1L7WTD8</accession>
<dbReference type="InterPro" id="IPR023271">
    <property type="entry name" value="Aquaporin-like"/>
</dbReference>
<feature type="transmembrane region" description="Helical" evidence="10">
    <location>
        <begin position="192"/>
        <end position="211"/>
    </location>
</feature>
<keyword evidence="6 10" id="KW-1133">Transmembrane helix</keyword>
<evidence type="ECO:0000313" key="12">
    <source>
        <dbReference type="Proteomes" id="UP000184330"/>
    </source>
</evidence>
<evidence type="ECO:0000256" key="4">
    <source>
        <dbReference type="ARBA" id="ARBA00022692"/>
    </source>
</evidence>
<evidence type="ECO:0000256" key="9">
    <source>
        <dbReference type="RuleBase" id="RU000477"/>
    </source>
</evidence>
<dbReference type="FunFam" id="1.20.1080.10:FF:000014">
    <property type="entry name" value="Aquaporin 1"/>
    <property type="match status" value="1"/>
</dbReference>
<dbReference type="SUPFAM" id="SSF81338">
    <property type="entry name" value="Aquaporin-like"/>
    <property type="match status" value="1"/>
</dbReference>
<dbReference type="Gene3D" id="1.20.1080.10">
    <property type="entry name" value="Glycerol uptake facilitator protein"/>
    <property type="match status" value="1"/>
</dbReference>
<dbReference type="Proteomes" id="UP000184330">
    <property type="component" value="Unassembled WGS sequence"/>
</dbReference>
<dbReference type="PRINTS" id="PR00783">
    <property type="entry name" value="MINTRINSICP"/>
</dbReference>
<name>A0A1L7WTD8_9HELO</name>
<dbReference type="EMBL" id="FJOG01000007">
    <property type="protein sequence ID" value="CZR56048.1"/>
    <property type="molecule type" value="Genomic_DNA"/>
</dbReference>
<dbReference type="STRING" id="576137.A0A1L7WTD8"/>
<dbReference type="PANTHER" id="PTHR19139:SF199">
    <property type="entry name" value="MIP17260P"/>
    <property type="match status" value="1"/>
</dbReference>
<comment type="similarity">
    <text evidence="2 9">Belongs to the MIP/aquaporin (TC 1.A.8) family.</text>
</comment>
<dbReference type="Pfam" id="PF00230">
    <property type="entry name" value="MIP"/>
    <property type="match status" value="1"/>
</dbReference>
<proteinExistence type="inferred from homology"/>
<feature type="transmembrane region" description="Helical" evidence="10">
    <location>
        <begin position="218"/>
        <end position="243"/>
    </location>
</feature>
<dbReference type="InterPro" id="IPR034294">
    <property type="entry name" value="Aquaporin_transptr"/>
</dbReference>
<keyword evidence="4 9" id="KW-0812">Transmembrane</keyword>
<evidence type="ECO:0000256" key="5">
    <source>
        <dbReference type="ARBA" id="ARBA00022737"/>
    </source>
</evidence>
<evidence type="ECO:0000256" key="6">
    <source>
        <dbReference type="ARBA" id="ARBA00022989"/>
    </source>
</evidence>
<evidence type="ECO:0000256" key="2">
    <source>
        <dbReference type="ARBA" id="ARBA00006175"/>
    </source>
</evidence>
<evidence type="ECO:0000256" key="1">
    <source>
        <dbReference type="ARBA" id="ARBA00004141"/>
    </source>
</evidence>
<keyword evidence="7 10" id="KW-0472">Membrane</keyword>
<dbReference type="InterPro" id="IPR000425">
    <property type="entry name" value="MIP"/>
</dbReference>
<keyword evidence="5" id="KW-0677">Repeat</keyword>
<dbReference type="AlphaFoldDB" id="A0A1L7WTD8"/>
<evidence type="ECO:0000256" key="8">
    <source>
        <dbReference type="ARBA" id="ARBA00034651"/>
    </source>
</evidence>
<feature type="transmembrane region" description="Helical" evidence="10">
    <location>
        <begin position="60"/>
        <end position="81"/>
    </location>
</feature>
<gene>
    <name evidence="11" type="ORF">PAC_05936</name>
</gene>
<sequence length="336" mass="36716">MPIPLAYKYEHNGKSDFIFPRTPPTPQRYQPPVFEKTDLVSKKPRSKYVSWMSDGLRHHVIAMLGEFVGTLMFLFFAFVAAQTANNKPDTLLRINFLSDPSLLQLIYISLGFGISLAVNAWIFYRISGGMFNPAVTLGLCLAGVFGWPRAMLLIVVQVGAGIAAAVLVSGLFPGPLVVQTKLGDGTAVYQGLFIETILTAELVFTILMLAVEKHRASFVAPVCIGLSLFLGHLIGINFTGASMNPARSLGPSVVLGEFVSYHWIYWLGPAMGAVLAAAFYKLMKFLEYETANSGQDDDGLDVYRLVTPRRRQNSNDSITSLTPFGANGPYGRFTGS</sequence>
<keyword evidence="12" id="KW-1185">Reference proteome</keyword>
<dbReference type="PANTHER" id="PTHR19139">
    <property type="entry name" value="AQUAPORIN TRANSPORTER"/>
    <property type="match status" value="1"/>
</dbReference>
<feature type="transmembrane region" description="Helical" evidence="10">
    <location>
        <begin position="152"/>
        <end position="172"/>
    </location>
</feature>
<feature type="transmembrane region" description="Helical" evidence="10">
    <location>
        <begin position="130"/>
        <end position="147"/>
    </location>
</feature>
<evidence type="ECO:0000313" key="11">
    <source>
        <dbReference type="EMBL" id="CZR56048.1"/>
    </source>
</evidence>
<comment type="catalytic activity">
    <reaction evidence="8">
        <text>H2O(in) = H2O(out)</text>
        <dbReference type="Rhea" id="RHEA:29667"/>
        <dbReference type="ChEBI" id="CHEBI:15377"/>
    </reaction>
</comment>